<keyword evidence="2" id="KW-1185">Reference proteome</keyword>
<accession>A0ABV6IJ11</accession>
<dbReference type="Gene3D" id="2.60.200.60">
    <property type="match status" value="1"/>
</dbReference>
<proteinExistence type="predicted"/>
<dbReference type="InterPro" id="IPR008727">
    <property type="entry name" value="PAAR_motif"/>
</dbReference>
<dbReference type="EMBL" id="JBHLXJ010000033">
    <property type="protein sequence ID" value="MFC0351823.1"/>
    <property type="molecule type" value="Genomic_DNA"/>
</dbReference>
<dbReference type="RefSeq" id="WP_390214527.1">
    <property type="nucleotide sequence ID" value="NZ_JBHLXJ010000033.1"/>
</dbReference>
<comment type="caution">
    <text evidence="1">The sequence shown here is derived from an EMBL/GenBank/DDBJ whole genome shotgun (WGS) entry which is preliminary data.</text>
</comment>
<evidence type="ECO:0000313" key="2">
    <source>
        <dbReference type="Proteomes" id="UP001589844"/>
    </source>
</evidence>
<protein>
    <submittedName>
        <fullName evidence="1">PAAR domain-containing protein</fullName>
    </submittedName>
</protein>
<dbReference type="Proteomes" id="UP001589844">
    <property type="component" value="Unassembled WGS sequence"/>
</dbReference>
<gene>
    <name evidence="1" type="ORF">ACFFJH_18545</name>
</gene>
<sequence length="88" mass="9288">MSNGITVKLKDSAGGMQFAGGQHFFYVEGSEVVLLGDAVQPHGKAPHMAPIMSEGSSWMKLNGIPVCRQGHKASCGHASTGRTWFSIA</sequence>
<reference evidence="1 2" key="1">
    <citation type="submission" date="2024-09" db="EMBL/GenBank/DDBJ databases">
        <authorList>
            <person name="Sun Q."/>
            <person name="Mori K."/>
        </authorList>
    </citation>
    <scope>NUCLEOTIDE SEQUENCE [LARGE SCALE GENOMIC DNA]</scope>
    <source>
        <strain evidence="1 2">CCM 8677</strain>
    </source>
</reference>
<organism evidence="1 2">
    <name type="scientific">Undibacterium danionis</name>
    <dbReference type="NCBI Taxonomy" id="1812100"/>
    <lineage>
        <taxon>Bacteria</taxon>
        <taxon>Pseudomonadati</taxon>
        <taxon>Pseudomonadota</taxon>
        <taxon>Betaproteobacteria</taxon>
        <taxon>Burkholderiales</taxon>
        <taxon>Oxalobacteraceae</taxon>
        <taxon>Undibacterium</taxon>
    </lineage>
</organism>
<evidence type="ECO:0000313" key="1">
    <source>
        <dbReference type="EMBL" id="MFC0351823.1"/>
    </source>
</evidence>
<dbReference type="Pfam" id="PF05488">
    <property type="entry name" value="PAAR_motif"/>
    <property type="match status" value="1"/>
</dbReference>
<name>A0ABV6IJ11_9BURK</name>